<evidence type="ECO:0000256" key="1">
    <source>
        <dbReference type="SAM" id="Phobius"/>
    </source>
</evidence>
<keyword evidence="1" id="KW-1133">Transmembrane helix</keyword>
<gene>
    <name evidence="3" type="ORF">COLO4_29161</name>
</gene>
<protein>
    <recommendedName>
        <fullName evidence="5">Transmembrane protein</fullName>
    </recommendedName>
</protein>
<dbReference type="AlphaFoldDB" id="A0A1R3HFY9"/>
<reference evidence="4" key="1">
    <citation type="submission" date="2013-09" db="EMBL/GenBank/DDBJ databases">
        <title>Corchorus olitorius genome sequencing.</title>
        <authorList>
            <person name="Alam M."/>
            <person name="Haque M.S."/>
            <person name="Islam M.S."/>
            <person name="Emdad E.M."/>
            <person name="Islam M.M."/>
            <person name="Ahmed B."/>
            <person name="Halim A."/>
            <person name="Hossen Q.M.M."/>
            <person name="Hossain M.Z."/>
            <person name="Ahmed R."/>
            <person name="Khan M.M."/>
            <person name="Islam R."/>
            <person name="Rashid M.M."/>
            <person name="Khan S.A."/>
            <person name="Rahman M.S."/>
            <person name="Alam M."/>
            <person name="Yahiya A.S."/>
            <person name="Khan M.S."/>
            <person name="Azam M.S."/>
            <person name="Haque T."/>
            <person name="Lashkar M.Z.H."/>
            <person name="Akhand A.I."/>
            <person name="Morshed G."/>
            <person name="Roy S."/>
            <person name="Uddin K.S."/>
            <person name="Rabeya T."/>
            <person name="Hossain A.S."/>
            <person name="Chowdhury A."/>
            <person name="Snigdha A.R."/>
            <person name="Mortoza M.S."/>
            <person name="Matin S.A."/>
            <person name="Hoque S.M.E."/>
            <person name="Islam M.K."/>
            <person name="Roy D.K."/>
            <person name="Haider R."/>
            <person name="Moosa M.M."/>
            <person name="Elias S.M."/>
            <person name="Hasan A.M."/>
            <person name="Jahan S."/>
            <person name="Shafiuddin M."/>
            <person name="Mahmood N."/>
            <person name="Shommy N.S."/>
        </authorList>
    </citation>
    <scope>NUCLEOTIDE SEQUENCE [LARGE SCALE GENOMIC DNA]</scope>
    <source>
        <strain evidence="4">cv. O-4</strain>
    </source>
</reference>
<sequence length="173" mass="18800">MAKMGFKNFALLLILLLSIYLQIQPLFAKSSSSKPKSLTSTSSSLSSTGFIRGHMLAKSINNLHKFSSNAGGTYSLAPAPEAASYGELDTITIVFLCFIFSLPFVSIVLVCCMKSARSGQRLSIDNCESNVVNPNLDKDYSNSHPGIQESIEKKNDDVHLTVLPEEPHLRASS</sequence>
<evidence type="ECO:0008006" key="5">
    <source>
        <dbReference type="Google" id="ProtNLM"/>
    </source>
</evidence>
<keyword evidence="1" id="KW-0472">Membrane</keyword>
<name>A0A1R3HFY9_9ROSI</name>
<feature type="chain" id="PRO_5013113997" description="Transmembrane protein" evidence="2">
    <location>
        <begin position="29"/>
        <end position="173"/>
    </location>
</feature>
<keyword evidence="1" id="KW-0812">Transmembrane</keyword>
<proteinExistence type="predicted"/>
<accession>A0A1R3HFY9</accession>
<evidence type="ECO:0000313" key="3">
    <source>
        <dbReference type="EMBL" id="OMO69287.1"/>
    </source>
</evidence>
<keyword evidence="2" id="KW-0732">Signal</keyword>
<comment type="caution">
    <text evidence="3">The sequence shown here is derived from an EMBL/GenBank/DDBJ whole genome shotgun (WGS) entry which is preliminary data.</text>
</comment>
<evidence type="ECO:0000313" key="4">
    <source>
        <dbReference type="Proteomes" id="UP000187203"/>
    </source>
</evidence>
<feature type="signal peptide" evidence="2">
    <location>
        <begin position="1"/>
        <end position="28"/>
    </location>
</feature>
<evidence type="ECO:0000256" key="2">
    <source>
        <dbReference type="SAM" id="SignalP"/>
    </source>
</evidence>
<dbReference type="EMBL" id="AWUE01020251">
    <property type="protein sequence ID" value="OMO69287.1"/>
    <property type="molecule type" value="Genomic_DNA"/>
</dbReference>
<keyword evidence="4" id="KW-1185">Reference proteome</keyword>
<organism evidence="3 4">
    <name type="scientific">Corchorus olitorius</name>
    <dbReference type="NCBI Taxonomy" id="93759"/>
    <lineage>
        <taxon>Eukaryota</taxon>
        <taxon>Viridiplantae</taxon>
        <taxon>Streptophyta</taxon>
        <taxon>Embryophyta</taxon>
        <taxon>Tracheophyta</taxon>
        <taxon>Spermatophyta</taxon>
        <taxon>Magnoliopsida</taxon>
        <taxon>eudicotyledons</taxon>
        <taxon>Gunneridae</taxon>
        <taxon>Pentapetalae</taxon>
        <taxon>rosids</taxon>
        <taxon>malvids</taxon>
        <taxon>Malvales</taxon>
        <taxon>Malvaceae</taxon>
        <taxon>Grewioideae</taxon>
        <taxon>Apeibeae</taxon>
        <taxon>Corchorus</taxon>
    </lineage>
</organism>
<feature type="transmembrane region" description="Helical" evidence="1">
    <location>
        <begin position="91"/>
        <end position="112"/>
    </location>
</feature>
<dbReference type="Proteomes" id="UP000187203">
    <property type="component" value="Unassembled WGS sequence"/>
</dbReference>